<accession>A0A9P8MU85</accession>
<keyword evidence="3" id="KW-1185">Reference proteome</keyword>
<name>A0A9P8MU85_9HYPO</name>
<gene>
    <name evidence="2" type="ORF">HRG_08679</name>
</gene>
<organism evidence="2 3">
    <name type="scientific">Hirsutella rhossiliensis</name>
    <dbReference type="NCBI Taxonomy" id="111463"/>
    <lineage>
        <taxon>Eukaryota</taxon>
        <taxon>Fungi</taxon>
        <taxon>Dikarya</taxon>
        <taxon>Ascomycota</taxon>
        <taxon>Pezizomycotina</taxon>
        <taxon>Sordariomycetes</taxon>
        <taxon>Hypocreomycetidae</taxon>
        <taxon>Hypocreales</taxon>
        <taxon>Ophiocordycipitaceae</taxon>
        <taxon>Hirsutella</taxon>
    </lineage>
</organism>
<sequence>MSSAPSCRSGTGHDSQPWTAARCHRLLRQLQSRLAGLRKLAIEEKAVPSRQTKRPCPAGDLPRASKRVRFTYGRKRPDPAPSAQPGDAVTPPRATRTLGAMELGVSSPVCGLVDLSTPVWRKISEQPDTPHNTEPGALEVLQVGTSEIASADLVCGLRSLRRAISEDRYRSYEAILGWLNGLLRSTMAENQDPHRKSLLGLCLRRMPTCIANIEAYERQAARERGCQTMWDASNVSFDLYEQLEALGSPGSGWRPMKLAVRAHAMALLTEAVSDGLLEPEYVCLLVRLCLQLNCRAEAGKLAASVEMPLLAPRSLLNGLTESRQLLPLREMLQSFKGRTTSAVPLQWLSSLFKRGLLPIGVLGCRILVDVLATSRNGQAR</sequence>
<protein>
    <submittedName>
        <fullName evidence="2">Uncharacterized protein</fullName>
    </submittedName>
</protein>
<comment type="caution">
    <text evidence="2">The sequence shown here is derived from an EMBL/GenBank/DDBJ whole genome shotgun (WGS) entry which is preliminary data.</text>
</comment>
<evidence type="ECO:0000313" key="3">
    <source>
        <dbReference type="Proteomes" id="UP000824596"/>
    </source>
</evidence>
<proteinExistence type="predicted"/>
<dbReference type="RefSeq" id="XP_044718037.1">
    <property type="nucleotide sequence ID" value="XM_044867150.1"/>
</dbReference>
<evidence type="ECO:0000313" key="2">
    <source>
        <dbReference type="EMBL" id="KAH0960524.1"/>
    </source>
</evidence>
<reference evidence="2" key="1">
    <citation type="submission" date="2021-09" db="EMBL/GenBank/DDBJ databases">
        <title>A high-quality genome of the endoparasitic fungus Hirsutella rhossiliensis with a comparison of Hirsutella genomes reveals transposable elements contributing to genome size variation.</title>
        <authorList>
            <person name="Lin R."/>
            <person name="Jiao Y."/>
            <person name="Sun X."/>
            <person name="Ling J."/>
            <person name="Xie B."/>
            <person name="Cheng X."/>
        </authorList>
    </citation>
    <scope>NUCLEOTIDE SEQUENCE</scope>
    <source>
        <strain evidence="2">HR02</strain>
    </source>
</reference>
<evidence type="ECO:0000256" key="1">
    <source>
        <dbReference type="SAM" id="MobiDB-lite"/>
    </source>
</evidence>
<dbReference type="GeneID" id="68357808"/>
<dbReference type="AlphaFoldDB" id="A0A9P8MU85"/>
<feature type="region of interest" description="Disordered" evidence="1">
    <location>
        <begin position="73"/>
        <end position="92"/>
    </location>
</feature>
<dbReference type="OrthoDB" id="4159838at2759"/>
<dbReference type="EMBL" id="JAIZPD010000010">
    <property type="protein sequence ID" value="KAH0960524.1"/>
    <property type="molecule type" value="Genomic_DNA"/>
</dbReference>
<feature type="region of interest" description="Disordered" evidence="1">
    <location>
        <begin position="46"/>
        <end position="66"/>
    </location>
</feature>
<dbReference type="Proteomes" id="UP000824596">
    <property type="component" value="Unassembled WGS sequence"/>
</dbReference>